<keyword evidence="4" id="KW-0508">mRNA splicing</keyword>
<comment type="similarity">
    <text evidence="3">Belongs to the SMN family.</text>
</comment>
<dbReference type="InterPro" id="IPR010304">
    <property type="entry name" value="SMN_Tudor"/>
</dbReference>
<evidence type="ECO:0000313" key="11">
    <source>
        <dbReference type="EMBL" id="KAK9812726.1"/>
    </source>
</evidence>
<dbReference type="GO" id="GO:0005681">
    <property type="term" value="C:spliceosomal complex"/>
    <property type="evidence" value="ECO:0007669"/>
    <property type="project" value="UniProtKB-KW"/>
</dbReference>
<dbReference type="SMART" id="SM00333">
    <property type="entry name" value="TUDOR"/>
    <property type="match status" value="1"/>
</dbReference>
<dbReference type="Pfam" id="PF06003">
    <property type="entry name" value="SMN_Tudor"/>
    <property type="match status" value="1"/>
</dbReference>
<dbReference type="AlphaFoldDB" id="A0AAW1PGS9"/>
<gene>
    <name evidence="11" type="ORF">WJX72_002696</name>
</gene>
<reference evidence="11 12" key="1">
    <citation type="journal article" date="2024" name="Nat. Commun.">
        <title>Phylogenomics reveals the evolutionary origins of lichenization in chlorophyte algae.</title>
        <authorList>
            <person name="Puginier C."/>
            <person name="Libourel C."/>
            <person name="Otte J."/>
            <person name="Skaloud P."/>
            <person name="Haon M."/>
            <person name="Grisel S."/>
            <person name="Petersen M."/>
            <person name="Berrin J.G."/>
            <person name="Delaux P.M."/>
            <person name="Dal Grande F."/>
            <person name="Keller J."/>
        </authorList>
    </citation>
    <scope>NUCLEOTIDE SEQUENCE [LARGE SCALE GENOMIC DNA]</scope>
    <source>
        <strain evidence="11 12">SAG 2043</strain>
    </source>
</reference>
<protein>
    <recommendedName>
        <fullName evidence="7">Survival of motor neuron-related-splicing factor 30</fullName>
    </recommendedName>
    <alternativeName>
        <fullName evidence="8">Survival motor neuron domain-containing protein 1</fullName>
    </alternativeName>
</protein>
<comment type="subcellular location">
    <subcellularLocation>
        <location evidence="1">Nucleus speckle</location>
    </subcellularLocation>
    <subcellularLocation>
        <location evidence="2">Nucleus</location>
        <location evidence="2">Cajal body</location>
    </subcellularLocation>
</comment>
<evidence type="ECO:0000256" key="8">
    <source>
        <dbReference type="ARBA" id="ARBA00042567"/>
    </source>
</evidence>
<dbReference type="InterPro" id="IPR002999">
    <property type="entry name" value="Tudor"/>
</dbReference>
<evidence type="ECO:0000313" key="12">
    <source>
        <dbReference type="Proteomes" id="UP001489004"/>
    </source>
</evidence>
<evidence type="ECO:0000256" key="9">
    <source>
        <dbReference type="SAM" id="MobiDB-lite"/>
    </source>
</evidence>
<dbReference type="PANTHER" id="PTHR13681">
    <property type="entry name" value="SURVIVAL OF MOTOR NEURON-RELATED-SPLICING FACTOR 30-RELATED"/>
    <property type="match status" value="1"/>
</dbReference>
<proteinExistence type="inferred from homology"/>
<comment type="function">
    <text evidence="6">Involved in spliceosome assembly.</text>
</comment>
<evidence type="ECO:0000256" key="5">
    <source>
        <dbReference type="ARBA" id="ARBA00023242"/>
    </source>
</evidence>
<evidence type="ECO:0000256" key="1">
    <source>
        <dbReference type="ARBA" id="ARBA00004324"/>
    </source>
</evidence>
<evidence type="ECO:0000256" key="2">
    <source>
        <dbReference type="ARBA" id="ARBA00004408"/>
    </source>
</evidence>
<keyword evidence="5" id="KW-0539">Nucleus</keyword>
<dbReference type="GO" id="GO:0006397">
    <property type="term" value="P:mRNA processing"/>
    <property type="evidence" value="ECO:0007669"/>
    <property type="project" value="InterPro"/>
</dbReference>
<dbReference type="GO" id="GO:0003723">
    <property type="term" value="F:RNA binding"/>
    <property type="evidence" value="ECO:0007669"/>
    <property type="project" value="InterPro"/>
</dbReference>
<organism evidence="11 12">
    <name type="scientific">[Myrmecia] bisecta</name>
    <dbReference type="NCBI Taxonomy" id="41462"/>
    <lineage>
        <taxon>Eukaryota</taxon>
        <taxon>Viridiplantae</taxon>
        <taxon>Chlorophyta</taxon>
        <taxon>core chlorophytes</taxon>
        <taxon>Trebouxiophyceae</taxon>
        <taxon>Trebouxiales</taxon>
        <taxon>Trebouxiaceae</taxon>
        <taxon>Myrmecia</taxon>
    </lineage>
</organism>
<evidence type="ECO:0000256" key="3">
    <source>
        <dbReference type="ARBA" id="ARBA00005371"/>
    </source>
</evidence>
<comment type="caution">
    <text evidence="11">The sequence shown here is derived from an EMBL/GenBank/DDBJ whole genome shotgun (WGS) entry which is preliminary data.</text>
</comment>
<dbReference type="Proteomes" id="UP001489004">
    <property type="component" value="Unassembled WGS sequence"/>
</dbReference>
<evidence type="ECO:0000256" key="7">
    <source>
        <dbReference type="ARBA" id="ARBA00041083"/>
    </source>
</evidence>
<dbReference type="Gene3D" id="2.30.30.140">
    <property type="match status" value="1"/>
</dbReference>
<name>A0AAW1PGS9_9CHLO</name>
<sequence>MSLQSPEELQANLQEYRDQQQQVEELLLNEPNNAEYADIYKSLTEVIELTEDLLREAAASQPEPGQAPPQPSAAEPSGGYPSTSAPAAPVIEQAPSLQLPSVLPPQVAEQIRSAQQKAALKGQAPAAWAIGARCQAVYSADGEYYQATVTGVSATGNFVVTFDAYGNSEEVDRANVRAGPEVEEVYRGVSAPKRKRVDEETTAVEMPKWLEIKPTDDEKTKQKKKKLQKSYKSKMRFHKMDVETKQRAQAWQDFAKGKGSKKKTGFLTGAKKGSMFSVPEGVDAKVGVVGSGKGLTEYKKPARHDFVQQQ</sequence>
<dbReference type="SUPFAM" id="SSF63748">
    <property type="entry name" value="Tudor/PWWP/MBT"/>
    <property type="match status" value="1"/>
</dbReference>
<keyword evidence="4" id="KW-0747">Spliceosome</keyword>
<dbReference type="GO" id="GO:0016607">
    <property type="term" value="C:nuclear speck"/>
    <property type="evidence" value="ECO:0007669"/>
    <property type="project" value="UniProtKB-SubCell"/>
</dbReference>
<keyword evidence="4" id="KW-0507">mRNA processing</keyword>
<evidence type="ECO:0000256" key="4">
    <source>
        <dbReference type="ARBA" id="ARBA00022728"/>
    </source>
</evidence>
<dbReference type="PROSITE" id="PS50304">
    <property type="entry name" value="TUDOR"/>
    <property type="match status" value="1"/>
</dbReference>
<dbReference type="EMBL" id="JALJOR010000008">
    <property type="protein sequence ID" value="KAK9812726.1"/>
    <property type="molecule type" value="Genomic_DNA"/>
</dbReference>
<dbReference type="PANTHER" id="PTHR13681:SF26">
    <property type="entry name" value="SURVIVAL OF MOTOR NEURON-RELATED-SPLICING FACTOR 30"/>
    <property type="match status" value="1"/>
</dbReference>
<evidence type="ECO:0000259" key="10">
    <source>
        <dbReference type="PROSITE" id="PS50304"/>
    </source>
</evidence>
<dbReference type="GO" id="GO:0005737">
    <property type="term" value="C:cytoplasm"/>
    <property type="evidence" value="ECO:0007669"/>
    <property type="project" value="InterPro"/>
</dbReference>
<evidence type="ECO:0000256" key="6">
    <source>
        <dbReference type="ARBA" id="ARBA00037618"/>
    </source>
</evidence>
<dbReference type="GO" id="GO:0015030">
    <property type="term" value="C:Cajal body"/>
    <property type="evidence" value="ECO:0007669"/>
    <property type="project" value="UniProtKB-SubCell"/>
</dbReference>
<keyword evidence="12" id="KW-1185">Reference proteome</keyword>
<accession>A0AAW1PGS9</accession>
<feature type="region of interest" description="Disordered" evidence="9">
    <location>
        <begin position="54"/>
        <end position="87"/>
    </location>
</feature>
<feature type="domain" description="Tudor" evidence="10">
    <location>
        <begin position="127"/>
        <end position="186"/>
    </location>
</feature>